<protein>
    <submittedName>
        <fullName evidence="2">Uncharacterized protein</fullName>
    </submittedName>
</protein>
<dbReference type="RefSeq" id="WP_095325970.1">
    <property type="nucleotide sequence ID" value="NZ_NPCC01000002.1"/>
</dbReference>
<dbReference type="Proteomes" id="UP000216207">
    <property type="component" value="Unassembled WGS sequence"/>
</dbReference>
<comment type="caution">
    <text evidence="2">The sequence shown here is derived from an EMBL/GenBank/DDBJ whole genome shotgun (WGS) entry which is preliminary data.</text>
</comment>
<name>A0A268P594_SHOCL</name>
<evidence type="ECO:0000313" key="3">
    <source>
        <dbReference type="Proteomes" id="UP000216207"/>
    </source>
</evidence>
<proteinExistence type="predicted"/>
<feature type="chain" id="PRO_5012921845" evidence="1">
    <location>
        <begin position="20"/>
        <end position="87"/>
    </location>
</feature>
<organism evidence="2 3">
    <name type="scientific">Shouchella clausii</name>
    <name type="common">Alkalihalobacillus clausii</name>
    <dbReference type="NCBI Taxonomy" id="79880"/>
    <lineage>
        <taxon>Bacteria</taxon>
        <taxon>Bacillati</taxon>
        <taxon>Bacillota</taxon>
        <taxon>Bacilli</taxon>
        <taxon>Bacillales</taxon>
        <taxon>Bacillaceae</taxon>
        <taxon>Shouchella</taxon>
    </lineage>
</organism>
<sequence>MSLLLAASLLCGVPSLSDAPTYTLTEIGQHELGYATYTFESASNADEITLSEDYISDFMAVGREYVFFIDESEPDIYDGILGVYPVY</sequence>
<evidence type="ECO:0000313" key="2">
    <source>
        <dbReference type="EMBL" id="PAE90902.1"/>
    </source>
</evidence>
<accession>A0A268P594</accession>
<keyword evidence="1" id="KW-0732">Signal</keyword>
<evidence type="ECO:0000256" key="1">
    <source>
        <dbReference type="SAM" id="SignalP"/>
    </source>
</evidence>
<feature type="signal peptide" evidence="1">
    <location>
        <begin position="1"/>
        <end position="19"/>
    </location>
</feature>
<dbReference type="AlphaFoldDB" id="A0A268P594"/>
<dbReference type="EMBL" id="NPCC01000002">
    <property type="protein sequence ID" value="PAE90902.1"/>
    <property type="molecule type" value="Genomic_DNA"/>
</dbReference>
<gene>
    <name evidence="2" type="ORF">CHH72_00335</name>
</gene>
<reference evidence="2 3" key="1">
    <citation type="submission" date="2017-07" db="EMBL/GenBank/DDBJ databases">
        <title>Isolation and whole genome analysis of endospore-forming bacteria from heroin.</title>
        <authorList>
            <person name="Kalinowski J."/>
            <person name="Ahrens B."/>
            <person name="Al-Dilaimi A."/>
            <person name="Winkler A."/>
            <person name="Wibberg D."/>
            <person name="Schleenbecker U."/>
            <person name="Ruckert C."/>
            <person name="Wolfel R."/>
            <person name="Grass G."/>
        </authorList>
    </citation>
    <scope>NUCLEOTIDE SEQUENCE [LARGE SCALE GENOMIC DNA]</scope>
    <source>
        <strain evidence="2 3">7539</strain>
    </source>
</reference>